<evidence type="ECO:0000313" key="2">
    <source>
        <dbReference type="EMBL" id="TQM77557.1"/>
    </source>
</evidence>
<keyword evidence="1" id="KW-0812">Transmembrane</keyword>
<protein>
    <submittedName>
        <fullName evidence="2">Uncharacterized protein</fullName>
    </submittedName>
</protein>
<evidence type="ECO:0000256" key="1">
    <source>
        <dbReference type="SAM" id="Phobius"/>
    </source>
</evidence>
<sequence length="326" mass="35503">MGIFGKAAAERVTEQVDIDALVARLGTRKDELRALVSRRVYTEIRSRDTSELLTLQVTEGDRTRTLSPSPTPEYAAHLFRYMRGQGGSKISCKLEEIVEKAVTDAVTEFYQSEETLQTLLDGLADQLRNRAEIHRILEEELRKTGAYARGQIKDALDISERTTVAEQLADQLGQGVVNVVQETAVGGALAALLAKALAIPAVKVAMMKALSTVLASAAFKKILLVVGKKLGVALFVKLALVKIVGVRAGAMTAVIVIPIVIWFLVHQWQTFPEKVAGKVSKEVADKLVAENDTLAKRIATAFVAAALEVLDDLLEHIHDRLLEEAS</sequence>
<accession>A0A543J406</accession>
<dbReference type="AlphaFoldDB" id="A0A543J406"/>
<name>A0A543J406_9ACTN</name>
<evidence type="ECO:0000313" key="3">
    <source>
        <dbReference type="Proteomes" id="UP000319213"/>
    </source>
</evidence>
<organism evidence="2 3">
    <name type="scientific">Thermopolyspora flexuosa</name>
    <dbReference type="NCBI Taxonomy" id="103836"/>
    <lineage>
        <taxon>Bacteria</taxon>
        <taxon>Bacillati</taxon>
        <taxon>Actinomycetota</taxon>
        <taxon>Actinomycetes</taxon>
        <taxon>Streptosporangiales</taxon>
        <taxon>Streptosporangiaceae</taxon>
        <taxon>Thermopolyspora</taxon>
    </lineage>
</organism>
<keyword evidence="1" id="KW-1133">Transmembrane helix</keyword>
<dbReference type="EMBL" id="VFPQ01000001">
    <property type="protein sequence ID" value="TQM77557.1"/>
    <property type="molecule type" value="Genomic_DNA"/>
</dbReference>
<gene>
    <name evidence="2" type="ORF">FHX40_4324</name>
</gene>
<feature type="transmembrane region" description="Helical" evidence="1">
    <location>
        <begin position="246"/>
        <end position="265"/>
    </location>
</feature>
<keyword evidence="1" id="KW-0472">Membrane</keyword>
<keyword evidence="3" id="KW-1185">Reference proteome</keyword>
<dbReference type="RefSeq" id="WP_142261268.1">
    <property type="nucleotide sequence ID" value="NZ_BMPV01000002.1"/>
</dbReference>
<dbReference type="Proteomes" id="UP000319213">
    <property type="component" value="Unassembled WGS sequence"/>
</dbReference>
<reference evidence="2 3" key="1">
    <citation type="submission" date="2019-06" db="EMBL/GenBank/DDBJ databases">
        <title>Sequencing the genomes of 1000 actinobacteria strains.</title>
        <authorList>
            <person name="Klenk H.-P."/>
        </authorList>
    </citation>
    <scope>NUCLEOTIDE SEQUENCE [LARGE SCALE GENOMIC DNA]</scope>
    <source>
        <strain evidence="2 3">DSM 43186</strain>
    </source>
</reference>
<proteinExistence type="predicted"/>
<comment type="caution">
    <text evidence="2">The sequence shown here is derived from an EMBL/GenBank/DDBJ whole genome shotgun (WGS) entry which is preliminary data.</text>
</comment>